<reference evidence="4 5" key="1">
    <citation type="journal article" date="2019" name="Int. J. Syst. Evol. Microbiol.">
        <title>The Global Catalogue of Microorganisms (GCM) 10K type strain sequencing project: providing services to taxonomists for standard genome sequencing and annotation.</title>
        <authorList>
            <consortium name="The Broad Institute Genomics Platform"/>
            <consortium name="The Broad Institute Genome Sequencing Center for Infectious Disease"/>
            <person name="Wu L."/>
            <person name="Ma J."/>
        </authorList>
    </citation>
    <scope>NUCLEOTIDE SEQUENCE [LARGE SCALE GENOMIC DNA]</scope>
    <source>
        <strain evidence="4 5">JCM 15313</strain>
    </source>
</reference>
<feature type="region of interest" description="Disordered" evidence="1">
    <location>
        <begin position="200"/>
        <end position="219"/>
    </location>
</feature>
<feature type="compositionally biased region" description="Polar residues" evidence="1">
    <location>
        <begin position="316"/>
        <end position="328"/>
    </location>
</feature>
<sequence>MTFTSRGLYASSSKVPRRRRPRVGWLVLGAIVAVAALVLGALVALADVSLDREEKAASFSGVGGLVVRNQTVGDIRLTGTEGDAVTVERTSRGSPLAEPVESLTENGDELRAEARCEGPALFVFGSCRVDYVIGVPEGTSISVETGSGAVDAVSLDADLKVSSASGTVEVDGMRGDVTASTSWGEIELEGVEGSIDLETRSGGIEASGSGDSARAVSTSGSVDLDDFSATTVEASSTSGGVELGGGFETADVSSTSGHVAIETAGPFQRITAESTSGGVDIEVPAGTYDVSAETGSGGRDIGVGTSPDASARIEARTTSGSLSIQPED</sequence>
<feature type="region of interest" description="Disordered" evidence="1">
    <location>
        <begin position="233"/>
        <end position="254"/>
    </location>
</feature>
<dbReference type="Proteomes" id="UP001501585">
    <property type="component" value="Unassembled WGS sequence"/>
</dbReference>
<protein>
    <recommendedName>
        <fullName evidence="3">DUF4097 domain-containing protein</fullName>
    </recommendedName>
</protein>
<dbReference type="InterPro" id="IPR025164">
    <property type="entry name" value="Toastrack_DUF4097"/>
</dbReference>
<evidence type="ECO:0000313" key="5">
    <source>
        <dbReference type="Proteomes" id="UP001501585"/>
    </source>
</evidence>
<organism evidence="4 5">
    <name type="scientific">Nocardiopsis rhodophaea</name>
    <dbReference type="NCBI Taxonomy" id="280238"/>
    <lineage>
        <taxon>Bacteria</taxon>
        <taxon>Bacillati</taxon>
        <taxon>Actinomycetota</taxon>
        <taxon>Actinomycetes</taxon>
        <taxon>Streptosporangiales</taxon>
        <taxon>Nocardiopsidaceae</taxon>
        <taxon>Nocardiopsis</taxon>
    </lineage>
</organism>
<dbReference type="RefSeq" id="WP_344160086.1">
    <property type="nucleotide sequence ID" value="NZ_BAAAPC010000002.1"/>
</dbReference>
<evidence type="ECO:0000256" key="1">
    <source>
        <dbReference type="SAM" id="MobiDB-lite"/>
    </source>
</evidence>
<feature type="domain" description="DUF4097" evidence="3">
    <location>
        <begin position="73"/>
        <end position="324"/>
    </location>
</feature>
<dbReference type="EMBL" id="BAAAPC010000002">
    <property type="protein sequence ID" value="GAA1984057.1"/>
    <property type="molecule type" value="Genomic_DNA"/>
</dbReference>
<gene>
    <name evidence="4" type="ORF">GCM10009799_06830</name>
</gene>
<proteinExistence type="predicted"/>
<evidence type="ECO:0000313" key="4">
    <source>
        <dbReference type="EMBL" id="GAA1984057.1"/>
    </source>
</evidence>
<feature type="region of interest" description="Disordered" evidence="1">
    <location>
        <begin position="289"/>
        <end position="328"/>
    </location>
</feature>
<keyword evidence="2" id="KW-0812">Transmembrane</keyword>
<keyword evidence="2" id="KW-0472">Membrane</keyword>
<name>A0ABN2SC83_9ACTN</name>
<comment type="caution">
    <text evidence="4">The sequence shown here is derived from an EMBL/GenBank/DDBJ whole genome shotgun (WGS) entry which is preliminary data.</text>
</comment>
<keyword evidence="5" id="KW-1185">Reference proteome</keyword>
<evidence type="ECO:0000256" key="2">
    <source>
        <dbReference type="SAM" id="Phobius"/>
    </source>
</evidence>
<evidence type="ECO:0000259" key="3">
    <source>
        <dbReference type="Pfam" id="PF13349"/>
    </source>
</evidence>
<dbReference type="Pfam" id="PF13349">
    <property type="entry name" value="DUF4097"/>
    <property type="match status" value="1"/>
</dbReference>
<accession>A0ABN2SC83</accession>
<feature type="transmembrane region" description="Helical" evidence="2">
    <location>
        <begin position="23"/>
        <end position="46"/>
    </location>
</feature>
<keyword evidence="2" id="KW-1133">Transmembrane helix</keyword>